<dbReference type="KEGG" id="qsa:O6P43_017743"/>
<accession>A0AAD7PNX7</accession>
<gene>
    <name evidence="1" type="ORF">O6P43_017743</name>
</gene>
<keyword evidence="2" id="KW-1185">Reference proteome</keyword>
<dbReference type="PANTHER" id="PTHR33978">
    <property type="entry name" value="SERINE/THREONINE-KINASE"/>
    <property type="match status" value="1"/>
</dbReference>
<evidence type="ECO:0000313" key="1">
    <source>
        <dbReference type="EMBL" id="KAJ7962533.1"/>
    </source>
</evidence>
<evidence type="ECO:0000313" key="2">
    <source>
        <dbReference type="Proteomes" id="UP001163823"/>
    </source>
</evidence>
<dbReference type="Proteomes" id="UP001163823">
    <property type="component" value="Chromosome 7"/>
</dbReference>
<dbReference type="EMBL" id="JARAOO010000007">
    <property type="protein sequence ID" value="KAJ7962533.1"/>
    <property type="molecule type" value="Genomic_DNA"/>
</dbReference>
<comment type="caution">
    <text evidence="1">The sequence shown here is derived from an EMBL/GenBank/DDBJ whole genome shotgun (WGS) entry which is preliminary data.</text>
</comment>
<name>A0AAD7PNX7_QUISA</name>
<sequence length="106" mass="11555">MEAKEEEEGLAIWDCGSPLYDSHELVSMSHIIDRHLMALPSLGGSKPFITHQSNAVVSLLVDEIGCKGNSKGSSMVASLGGFMVRKIWKKRVASKISEQLKTKKIG</sequence>
<dbReference type="AlphaFoldDB" id="A0AAD7PNX7"/>
<dbReference type="PANTHER" id="PTHR33978:SF18">
    <property type="entry name" value="OS01G0656300 PROTEIN"/>
    <property type="match status" value="1"/>
</dbReference>
<proteinExistence type="predicted"/>
<organism evidence="1 2">
    <name type="scientific">Quillaja saponaria</name>
    <name type="common">Soap bark tree</name>
    <dbReference type="NCBI Taxonomy" id="32244"/>
    <lineage>
        <taxon>Eukaryota</taxon>
        <taxon>Viridiplantae</taxon>
        <taxon>Streptophyta</taxon>
        <taxon>Embryophyta</taxon>
        <taxon>Tracheophyta</taxon>
        <taxon>Spermatophyta</taxon>
        <taxon>Magnoliopsida</taxon>
        <taxon>eudicotyledons</taxon>
        <taxon>Gunneridae</taxon>
        <taxon>Pentapetalae</taxon>
        <taxon>rosids</taxon>
        <taxon>fabids</taxon>
        <taxon>Fabales</taxon>
        <taxon>Quillajaceae</taxon>
        <taxon>Quillaja</taxon>
    </lineage>
</organism>
<reference evidence="1" key="1">
    <citation type="journal article" date="2023" name="Science">
        <title>Elucidation of the pathway for biosynthesis of saponin adjuvants from the soapbark tree.</title>
        <authorList>
            <person name="Reed J."/>
            <person name="Orme A."/>
            <person name="El-Demerdash A."/>
            <person name="Owen C."/>
            <person name="Martin L.B.B."/>
            <person name="Misra R.C."/>
            <person name="Kikuchi S."/>
            <person name="Rejzek M."/>
            <person name="Martin A.C."/>
            <person name="Harkess A."/>
            <person name="Leebens-Mack J."/>
            <person name="Louveau T."/>
            <person name="Stephenson M.J."/>
            <person name="Osbourn A."/>
        </authorList>
    </citation>
    <scope>NUCLEOTIDE SEQUENCE</scope>
    <source>
        <strain evidence="1">S10</strain>
    </source>
</reference>
<protein>
    <submittedName>
        <fullName evidence="1">4-hydroxy-tetrahydrodipicolinate reductase</fullName>
    </submittedName>
</protein>